<evidence type="ECO:0000313" key="6">
    <source>
        <dbReference type="EMBL" id="GAA4251569.1"/>
    </source>
</evidence>
<dbReference type="InterPro" id="IPR011330">
    <property type="entry name" value="Glyco_hydro/deAcase_b/a-brl"/>
</dbReference>
<keyword evidence="4" id="KW-0732">Signal</keyword>
<dbReference type="SUPFAM" id="SSF88713">
    <property type="entry name" value="Glycoside hydrolase/deacetylase"/>
    <property type="match status" value="1"/>
</dbReference>
<keyword evidence="1" id="KW-0479">Metal-binding</keyword>
<evidence type="ECO:0000313" key="7">
    <source>
        <dbReference type="Proteomes" id="UP001500620"/>
    </source>
</evidence>
<sequence>MPWRRTAVLGLTVLILTLGGSNSPPSHPTAPVSPVLLAVRHPAPTTPPTTPSPAPSASVPAPAVTAGTGPAGSLRTTGSAAVALTFDDGPWDDTPAVLDLLAQYHIKATFCMIGRQVAAHAALVRRMVAEGHTLCNHTWSHDEMLRTRPADRINAELQRTNDAIHAVVPGAAIGYFRAPGGNFSPQLVSTAAGMGMTSIYWSVDPQDWRGPGVQSIITNVLTNTRPGSIVLLHDGAGPQTVTALRTILPNLASRYTLTALPDPDSHGNA</sequence>
<name>A0ABP8DAW3_9ACTN</name>
<keyword evidence="2" id="KW-0378">Hydrolase</keyword>
<feature type="compositionally biased region" description="Low complexity" evidence="3">
    <location>
        <begin position="55"/>
        <end position="72"/>
    </location>
</feature>
<accession>A0ABP8DAW3</accession>
<comment type="caution">
    <text evidence="6">The sequence shown here is derived from an EMBL/GenBank/DDBJ whole genome shotgun (WGS) entry which is preliminary data.</text>
</comment>
<reference evidence="7" key="1">
    <citation type="journal article" date="2019" name="Int. J. Syst. Evol. Microbiol.">
        <title>The Global Catalogue of Microorganisms (GCM) 10K type strain sequencing project: providing services to taxonomists for standard genome sequencing and annotation.</title>
        <authorList>
            <consortium name="The Broad Institute Genomics Platform"/>
            <consortium name="The Broad Institute Genome Sequencing Center for Infectious Disease"/>
            <person name="Wu L."/>
            <person name="Ma J."/>
        </authorList>
    </citation>
    <scope>NUCLEOTIDE SEQUENCE [LARGE SCALE GENOMIC DNA]</scope>
    <source>
        <strain evidence="7">JCM 17441</strain>
    </source>
</reference>
<gene>
    <name evidence="6" type="ORF">GCM10022255_044730</name>
</gene>
<dbReference type="Gene3D" id="3.20.20.370">
    <property type="entry name" value="Glycoside hydrolase/deacetylase"/>
    <property type="match status" value="1"/>
</dbReference>
<feature type="signal peptide" evidence="4">
    <location>
        <begin position="1"/>
        <end position="23"/>
    </location>
</feature>
<evidence type="ECO:0000256" key="3">
    <source>
        <dbReference type="SAM" id="MobiDB-lite"/>
    </source>
</evidence>
<evidence type="ECO:0000256" key="2">
    <source>
        <dbReference type="ARBA" id="ARBA00022801"/>
    </source>
</evidence>
<evidence type="ECO:0000259" key="5">
    <source>
        <dbReference type="PROSITE" id="PS51677"/>
    </source>
</evidence>
<organism evidence="6 7">
    <name type="scientific">Dactylosporangium darangshiense</name>
    <dbReference type="NCBI Taxonomy" id="579108"/>
    <lineage>
        <taxon>Bacteria</taxon>
        <taxon>Bacillati</taxon>
        <taxon>Actinomycetota</taxon>
        <taxon>Actinomycetes</taxon>
        <taxon>Micromonosporales</taxon>
        <taxon>Micromonosporaceae</taxon>
        <taxon>Dactylosporangium</taxon>
    </lineage>
</organism>
<dbReference type="PROSITE" id="PS51677">
    <property type="entry name" value="NODB"/>
    <property type="match status" value="1"/>
</dbReference>
<dbReference type="Proteomes" id="UP001500620">
    <property type="component" value="Unassembled WGS sequence"/>
</dbReference>
<feature type="chain" id="PRO_5045589400" description="NodB homology domain-containing protein" evidence="4">
    <location>
        <begin position="24"/>
        <end position="269"/>
    </location>
</feature>
<dbReference type="EMBL" id="BAABAT010000011">
    <property type="protein sequence ID" value="GAA4251569.1"/>
    <property type="molecule type" value="Genomic_DNA"/>
</dbReference>
<protein>
    <recommendedName>
        <fullName evidence="5">NodB homology domain-containing protein</fullName>
    </recommendedName>
</protein>
<keyword evidence="7" id="KW-1185">Reference proteome</keyword>
<dbReference type="PANTHER" id="PTHR10587:SF133">
    <property type="entry name" value="CHITIN DEACETYLASE 1-RELATED"/>
    <property type="match status" value="1"/>
</dbReference>
<evidence type="ECO:0000256" key="1">
    <source>
        <dbReference type="ARBA" id="ARBA00022723"/>
    </source>
</evidence>
<feature type="compositionally biased region" description="Pro residues" evidence="3">
    <location>
        <begin position="44"/>
        <end position="54"/>
    </location>
</feature>
<dbReference type="PANTHER" id="PTHR10587">
    <property type="entry name" value="GLYCOSYL TRANSFERASE-RELATED"/>
    <property type="match status" value="1"/>
</dbReference>
<dbReference type="InterPro" id="IPR002509">
    <property type="entry name" value="NODB_dom"/>
</dbReference>
<feature type="domain" description="NodB homology" evidence="5">
    <location>
        <begin position="80"/>
        <end position="260"/>
    </location>
</feature>
<dbReference type="Pfam" id="PF01522">
    <property type="entry name" value="Polysacc_deac_1"/>
    <property type="match status" value="1"/>
</dbReference>
<dbReference type="InterPro" id="IPR050248">
    <property type="entry name" value="Polysacc_deacetylase_ArnD"/>
</dbReference>
<dbReference type="CDD" id="cd10917">
    <property type="entry name" value="CE4_NodB_like_6s_7s"/>
    <property type="match status" value="1"/>
</dbReference>
<evidence type="ECO:0000256" key="4">
    <source>
        <dbReference type="SAM" id="SignalP"/>
    </source>
</evidence>
<feature type="region of interest" description="Disordered" evidence="3">
    <location>
        <begin position="40"/>
        <end position="74"/>
    </location>
</feature>
<proteinExistence type="predicted"/>